<dbReference type="Proteomes" id="UP001056120">
    <property type="component" value="Linkage Group LG11"/>
</dbReference>
<evidence type="ECO:0000313" key="1">
    <source>
        <dbReference type="EMBL" id="KAI3797986.1"/>
    </source>
</evidence>
<sequence>MGQTPFSLVFGTEAMIPTEMVIPTARTNFQSSETNNEALAQDLDTVDELRDLAKVRIAAYQQRIAKSYNKNIRLAPKWEGPYWLATMEGDILPRSWNAIHLKTYFIPKLLLIGFSSASNIDAADRQIISSFDFTTDTLAATLTHLSAEGMLLVQMTKDNAPILICSAMISEKTFVLLLSFRCRSLFTAFVLLSFVFLLFTNSSKWHQTMVLRILEVSTDHQDWCLEKAMICGKTRWKVSSAIMSMECGNP</sequence>
<reference evidence="1 2" key="2">
    <citation type="journal article" date="2022" name="Mol. Ecol. Resour.">
        <title>The genomes of chicory, endive, great burdock and yacon provide insights into Asteraceae paleo-polyploidization history and plant inulin production.</title>
        <authorList>
            <person name="Fan W."/>
            <person name="Wang S."/>
            <person name="Wang H."/>
            <person name="Wang A."/>
            <person name="Jiang F."/>
            <person name="Liu H."/>
            <person name="Zhao H."/>
            <person name="Xu D."/>
            <person name="Zhang Y."/>
        </authorList>
    </citation>
    <scope>NUCLEOTIDE SEQUENCE [LARGE SCALE GENOMIC DNA]</scope>
    <source>
        <strain evidence="2">cv. Yunnan</strain>
        <tissue evidence="1">Leaves</tissue>
    </source>
</reference>
<comment type="caution">
    <text evidence="1">The sequence shown here is derived from an EMBL/GenBank/DDBJ whole genome shotgun (WGS) entry which is preliminary data.</text>
</comment>
<protein>
    <submittedName>
        <fullName evidence="1">Uncharacterized protein</fullName>
    </submittedName>
</protein>
<proteinExistence type="predicted"/>
<keyword evidence="2" id="KW-1185">Reference proteome</keyword>
<organism evidence="1 2">
    <name type="scientific">Smallanthus sonchifolius</name>
    <dbReference type="NCBI Taxonomy" id="185202"/>
    <lineage>
        <taxon>Eukaryota</taxon>
        <taxon>Viridiplantae</taxon>
        <taxon>Streptophyta</taxon>
        <taxon>Embryophyta</taxon>
        <taxon>Tracheophyta</taxon>
        <taxon>Spermatophyta</taxon>
        <taxon>Magnoliopsida</taxon>
        <taxon>eudicotyledons</taxon>
        <taxon>Gunneridae</taxon>
        <taxon>Pentapetalae</taxon>
        <taxon>asterids</taxon>
        <taxon>campanulids</taxon>
        <taxon>Asterales</taxon>
        <taxon>Asteraceae</taxon>
        <taxon>Asteroideae</taxon>
        <taxon>Heliantheae alliance</taxon>
        <taxon>Millerieae</taxon>
        <taxon>Smallanthus</taxon>
    </lineage>
</organism>
<evidence type="ECO:0000313" key="2">
    <source>
        <dbReference type="Proteomes" id="UP001056120"/>
    </source>
</evidence>
<gene>
    <name evidence="1" type="ORF">L1987_33252</name>
</gene>
<accession>A0ACB9HRP9</accession>
<name>A0ACB9HRP9_9ASTR</name>
<dbReference type="EMBL" id="CM042028">
    <property type="protein sequence ID" value="KAI3797986.1"/>
    <property type="molecule type" value="Genomic_DNA"/>
</dbReference>
<reference evidence="2" key="1">
    <citation type="journal article" date="2022" name="Mol. Ecol. Resour.">
        <title>The genomes of chicory, endive, great burdock and yacon provide insights into Asteraceae palaeo-polyploidization history and plant inulin production.</title>
        <authorList>
            <person name="Fan W."/>
            <person name="Wang S."/>
            <person name="Wang H."/>
            <person name="Wang A."/>
            <person name="Jiang F."/>
            <person name="Liu H."/>
            <person name="Zhao H."/>
            <person name="Xu D."/>
            <person name="Zhang Y."/>
        </authorList>
    </citation>
    <scope>NUCLEOTIDE SEQUENCE [LARGE SCALE GENOMIC DNA]</scope>
    <source>
        <strain evidence="2">cv. Yunnan</strain>
    </source>
</reference>